<dbReference type="Gene3D" id="3.90.1170.20">
    <property type="entry name" value="Quinolinate phosphoribosyl transferase, N-terminal domain"/>
    <property type="match status" value="1"/>
</dbReference>
<feature type="binding site" evidence="13">
    <location>
        <position position="164"/>
    </location>
    <ligand>
        <name>substrate</name>
    </ligand>
</feature>
<dbReference type="CDD" id="cd01572">
    <property type="entry name" value="QPRTase"/>
    <property type="match status" value="1"/>
</dbReference>
<dbReference type="Pfam" id="PF01729">
    <property type="entry name" value="QRPTase_C"/>
    <property type="match status" value="1"/>
</dbReference>
<evidence type="ECO:0000259" key="14">
    <source>
        <dbReference type="Pfam" id="PF01729"/>
    </source>
</evidence>
<name>A0A6N8CNI9_9BACI</name>
<feature type="binding site" evidence="13">
    <location>
        <position position="194"/>
    </location>
    <ligand>
        <name>substrate</name>
    </ligand>
</feature>
<dbReference type="AlphaFoldDB" id="A0A6N8CNI9"/>
<keyword evidence="7 12" id="KW-0328">Glycosyltransferase</keyword>
<evidence type="ECO:0000256" key="1">
    <source>
        <dbReference type="ARBA" id="ARBA00003237"/>
    </source>
</evidence>
<dbReference type="SUPFAM" id="SSF51690">
    <property type="entry name" value="Nicotinate/Quinolinate PRTase C-terminal domain-like"/>
    <property type="match status" value="1"/>
</dbReference>
<evidence type="ECO:0000256" key="3">
    <source>
        <dbReference type="ARBA" id="ARBA00009400"/>
    </source>
</evidence>
<comment type="catalytic activity">
    <reaction evidence="10">
        <text>nicotinate beta-D-ribonucleotide + CO2 + diphosphate = quinolinate + 5-phospho-alpha-D-ribose 1-diphosphate + 2 H(+)</text>
        <dbReference type="Rhea" id="RHEA:12733"/>
        <dbReference type="ChEBI" id="CHEBI:15378"/>
        <dbReference type="ChEBI" id="CHEBI:16526"/>
        <dbReference type="ChEBI" id="CHEBI:29959"/>
        <dbReference type="ChEBI" id="CHEBI:33019"/>
        <dbReference type="ChEBI" id="CHEBI:57502"/>
        <dbReference type="ChEBI" id="CHEBI:58017"/>
        <dbReference type="EC" id="2.4.2.19"/>
    </reaction>
</comment>
<keyword evidence="17" id="KW-1185">Reference proteome</keyword>
<proteinExistence type="inferred from homology"/>
<dbReference type="PANTHER" id="PTHR32179">
    <property type="entry name" value="NICOTINATE-NUCLEOTIDE PYROPHOSPHORYLASE [CARBOXYLATING]"/>
    <property type="match status" value="1"/>
</dbReference>
<keyword evidence="8 12" id="KW-0808">Transferase</keyword>
<feature type="binding site" evidence="13">
    <location>
        <position position="215"/>
    </location>
    <ligand>
        <name>substrate</name>
    </ligand>
</feature>
<dbReference type="GO" id="GO:0034213">
    <property type="term" value="P:quinolinate catabolic process"/>
    <property type="evidence" value="ECO:0007669"/>
    <property type="project" value="TreeGrafter"/>
</dbReference>
<evidence type="ECO:0000256" key="6">
    <source>
        <dbReference type="ARBA" id="ARBA00022642"/>
    </source>
</evidence>
<dbReference type="Proteomes" id="UP000440978">
    <property type="component" value="Unassembled WGS sequence"/>
</dbReference>
<dbReference type="InterPro" id="IPR022412">
    <property type="entry name" value="Quinolinate_PRibosylTrfase_N"/>
</dbReference>
<dbReference type="Pfam" id="PF02749">
    <property type="entry name" value="QRPTase_N"/>
    <property type="match status" value="1"/>
</dbReference>
<dbReference type="GO" id="GO:0004514">
    <property type="term" value="F:nicotinate-nucleotide diphosphorylase (carboxylating) activity"/>
    <property type="evidence" value="ECO:0007669"/>
    <property type="project" value="UniProtKB-EC"/>
</dbReference>
<comment type="pathway">
    <text evidence="2">Cofactor biosynthesis; NAD(+) biosynthesis; nicotinate D-ribonucleotide from quinolinate: step 1/1.</text>
</comment>
<dbReference type="InterPro" id="IPR002638">
    <property type="entry name" value="Quinolinate_PRibosylTrfase_C"/>
</dbReference>
<dbReference type="OrthoDB" id="9782546at2"/>
<gene>
    <name evidence="16" type="primary">nadC</name>
    <name evidence="16" type="ORF">GMB86_01420</name>
</gene>
<dbReference type="SUPFAM" id="SSF54675">
    <property type="entry name" value="Nicotinate/Quinolinate PRTase N-terminal domain-like"/>
    <property type="match status" value="1"/>
</dbReference>
<comment type="subunit">
    <text evidence="4">Hexamer formed by 3 homodimers.</text>
</comment>
<evidence type="ECO:0000256" key="13">
    <source>
        <dbReference type="PIRSR" id="PIRSR006250-1"/>
    </source>
</evidence>
<evidence type="ECO:0000256" key="12">
    <source>
        <dbReference type="PIRNR" id="PIRNR006250"/>
    </source>
</evidence>
<feature type="binding site" evidence="13">
    <location>
        <position position="97"/>
    </location>
    <ligand>
        <name>substrate</name>
    </ligand>
</feature>
<feature type="binding site" evidence="13">
    <location>
        <begin position="259"/>
        <end position="261"/>
    </location>
    <ligand>
        <name>substrate</name>
    </ligand>
</feature>
<accession>A0A6N8CNI9</accession>
<dbReference type="InterPro" id="IPR027277">
    <property type="entry name" value="NadC/ModD"/>
</dbReference>
<dbReference type="RefSeq" id="WP_155216090.1">
    <property type="nucleotide sequence ID" value="NZ_WNHB01000002.1"/>
</dbReference>
<dbReference type="GO" id="GO:0009435">
    <property type="term" value="P:NAD+ biosynthetic process"/>
    <property type="evidence" value="ECO:0007669"/>
    <property type="project" value="UniProtKB-UniPathway"/>
</dbReference>
<feature type="binding site" evidence="13">
    <location>
        <begin position="238"/>
        <end position="240"/>
    </location>
    <ligand>
        <name>substrate</name>
    </ligand>
</feature>
<dbReference type="FunFam" id="3.20.20.70:FF:000030">
    <property type="entry name" value="Nicotinate-nucleotide pyrophosphorylase, carboxylating"/>
    <property type="match status" value="1"/>
</dbReference>
<dbReference type="EMBL" id="WNHB01000002">
    <property type="protein sequence ID" value="MTT30673.1"/>
    <property type="molecule type" value="Genomic_DNA"/>
</dbReference>
<evidence type="ECO:0000256" key="8">
    <source>
        <dbReference type="ARBA" id="ARBA00022679"/>
    </source>
</evidence>
<dbReference type="InterPro" id="IPR013785">
    <property type="entry name" value="Aldolase_TIM"/>
</dbReference>
<feature type="domain" description="Quinolinate phosphoribosyl transferase C-terminal" evidence="14">
    <location>
        <begin position="109"/>
        <end position="273"/>
    </location>
</feature>
<feature type="binding site" evidence="13">
    <location>
        <position position="154"/>
    </location>
    <ligand>
        <name>substrate</name>
    </ligand>
</feature>
<evidence type="ECO:0000256" key="9">
    <source>
        <dbReference type="ARBA" id="ARBA00033102"/>
    </source>
</evidence>
<dbReference type="InterPro" id="IPR037128">
    <property type="entry name" value="Quinolinate_PRibosylTase_N_sf"/>
</dbReference>
<evidence type="ECO:0000313" key="16">
    <source>
        <dbReference type="EMBL" id="MTT30673.1"/>
    </source>
</evidence>
<dbReference type="PIRSF" id="PIRSF006250">
    <property type="entry name" value="NadC_ModD"/>
    <property type="match status" value="1"/>
</dbReference>
<dbReference type="InterPro" id="IPR036068">
    <property type="entry name" value="Nicotinate_pribotase-like_C"/>
</dbReference>
<dbReference type="FunFam" id="3.90.1170.20:FF:000001">
    <property type="entry name" value="Nicotinate-nucleotide diphosphorylase (Carboxylating)"/>
    <property type="match status" value="1"/>
</dbReference>
<dbReference type="EC" id="2.4.2.19" evidence="5"/>
<feature type="domain" description="Quinolinate phosphoribosyl transferase N-terminal" evidence="15">
    <location>
        <begin position="22"/>
        <end position="107"/>
    </location>
</feature>
<comment type="similarity">
    <text evidence="3 12">Belongs to the NadC/ModD family.</text>
</comment>
<feature type="binding site" evidence="13">
    <location>
        <begin position="130"/>
        <end position="132"/>
    </location>
    <ligand>
        <name>substrate</name>
    </ligand>
</feature>
<evidence type="ECO:0000256" key="11">
    <source>
        <dbReference type="ARBA" id="ARBA00069173"/>
    </source>
</evidence>
<dbReference type="GO" id="GO:0005737">
    <property type="term" value="C:cytoplasm"/>
    <property type="evidence" value="ECO:0007669"/>
    <property type="project" value="TreeGrafter"/>
</dbReference>
<organism evidence="16 17">
    <name type="scientific">Terrilactibacillus tamarindi</name>
    <dbReference type="NCBI Taxonomy" id="2599694"/>
    <lineage>
        <taxon>Bacteria</taxon>
        <taxon>Bacillati</taxon>
        <taxon>Bacillota</taxon>
        <taxon>Bacilli</taxon>
        <taxon>Bacillales</taxon>
        <taxon>Bacillaceae</taxon>
        <taxon>Terrilactibacillus</taxon>
    </lineage>
</organism>
<evidence type="ECO:0000256" key="4">
    <source>
        <dbReference type="ARBA" id="ARBA00011218"/>
    </source>
</evidence>
<dbReference type="PANTHER" id="PTHR32179:SF3">
    <property type="entry name" value="NICOTINATE-NUCLEOTIDE PYROPHOSPHORYLASE [CARBOXYLATING]"/>
    <property type="match status" value="1"/>
</dbReference>
<evidence type="ECO:0000259" key="15">
    <source>
        <dbReference type="Pfam" id="PF02749"/>
    </source>
</evidence>
<evidence type="ECO:0000256" key="10">
    <source>
        <dbReference type="ARBA" id="ARBA00047445"/>
    </source>
</evidence>
<comment type="function">
    <text evidence="1">Involved in the catabolism of quinolinic acid (QA).</text>
</comment>
<sequence length="284" mass="31408">MNTIKLNMLLQDFFNEDFGDGDLTSESIFLPNDHTSGTYTVKSSGIISGLHVVQQGYRLINPEIVITMHVNEGDFVDAGTDIITVQGPVRDLLTAERVLLNLLQRMSGIATMTHRAVQKLQGSKTRICDTRKTTPGLRMLEKYAVTCGGGFNHRTGLYDTVMLKDNHIAYSGSITQAVEKVRAKLGHTVKIEVETTCLDEVQEAAKANADIIMFDNCTPDEIRKFIQYVPSHIITEASGGIDLSTLEEYGKTGVDYISLGFLTHSYKAMDISFNIQPIEAIQKV</sequence>
<evidence type="ECO:0000256" key="7">
    <source>
        <dbReference type="ARBA" id="ARBA00022676"/>
    </source>
</evidence>
<dbReference type="NCBIfam" id="TIGR00078">
    <property type="entry name" value="nadC"/>
    <property type="match status" value="1"/>
</dbReference>
<keyword evidence="6" id="KW-0662">Pyridine nucleotide biosynthesis</keyword>
<dbReference type="InterPro" id="IPR004393">
    <property type="entry name" value="NadC"/>
</dbReference>
<dbReference type="Gene3D" id="3.20.20.70">
    <property type="entry name" value="Aldolase class I"/>
    <property type="match status" value="1"/>
</dbReference>
<dbReference type="UniPathway" id="UPA00253">
    <property type="reaction ID" value="UER00331"/>
</dbReference>
<evidence type="ECO:0000256" key="5">
    <source>
        <dbReference type="ARBA" id="ARBA00011944"/>
    </source>
</evidence>
<protein>
    <recommendedName>
        <fullName evidence="11">Probable nicotinate-nucleotide pyrophosphorylase [carboxylating]</fullName>
        <ecNumber evidence="5">2.4.2.19</ecNumber>
    </recommendedName>
    <alternativeName>
        <fullName evidence="9">Quinolinate phosphoribosyltransferase [decarboxylating]</fullName>
    </alternativeName>
</protein>
<reference evidence="16 17" key="1">
    <citation type="submission" date="2019-11" db="EMBL/GenBank/DDBJ databases">
        <title>Terrilactibacillus tamarindus sp. nov. BCM23-1 isolated from bark of Tamarindus indica.</title>
        <authorList>
            <person name="Kingkaew E."/>
            <person name="Tanasupawat S."/>
        </authorList>
    </citation>
    <scope>NUCLEOTIDE SEQUENCE [LARGE SCALE GENOMIC DNA]</scope>
    <source>
        <strain evidence="16 17">BCM23-1</strain>
    </source>
</reference>
<evidence type="ECO:0000256" key="2">
    <source>
        <dbReference type="ARBA" id="ARBA00004893"/>
    </source>
</evidence>
<evidence type="ECO:0000313" key="17">
    <source>
        <dbReference type="Proteomes" id="UP000440978"/>
    </source>
</evidence>
<comment type="caution">
    <text evidence="16">The sequence shown here is derived from an EMBL/GenBank/DDBJ whole genome shotgun (WGS) entry which is preliminary data.</text>
</comment>